<accession>A0A8S4G813</accession>
<keyword evidence="1" id="KW-0472">Membrane</keyword>
<dbReference type="EMBL" id="CAJHNJ030000121">
    <property type="protein sequence ID" value="CAG9136014.1"/>
    <property type="molecule type" value="Genomic_DNA"/>
</dbReference>
<reference evidence="2" key="1">
    <citation type="submission" date="2020-11" db="EMBL/GenBank/DDBJ databases">
        <authorList>
            <person name="Whiteford S."/>
        </authorList>
    </citation>
    <scope>NUCLEOTIDE SEQUENCE</scope>
</reference>
<evidence type="ECO:0000256" key="1">
    <source>
        <dbReference type="SAM" id="Phobius"/>
    </source>
</evidence>
<feature type="transmembrane region" description="Helical" evidence="1">
    <location>
        <begin position="40"/>
        <end position="57"/>
    </location>
</feature>
<evidence type="ECO:0000313" key="3">
    <source>
        <dbReference type="Proteomes" id="UP000653454"/>
    </source>
</evidence>
<keyword evidence="1" id="KW-1133">Transmembrane helix</keyword>
<proteinExistence type="predicted"/>
<keyword evidence="1" id="KW-0812">Transmembrane</keyword>
<comment type="caution">
    <text evidence="2">The sequence shown here is derived from an EMBL/GenBank/DDBJ whole genome shotgun (WGS) entry which is preliminary data.</text>
</comment>
<sequence>MINMFEMWNTVSTKLEAQTNVQQSQQPHTSGGSIKATSTLLVLRTIFFFLAFILHTVEGTV</sequence>
<gene>
    <name evidence="2" type="ORF">PLXY2_LOCUS14252</name>
</gene>
<organism evidence="2 3">
    <name type="scientific">Plutella xylostella</name>
    <name type="common">Diamondback moth</name>
    <name type="synonym">Plutella maculipennis</name>
    <dbReference type="NCBI Taxonomy" id="51655"/>
    <lineage>
        <taxon>Eukaryota</taxon>
        <taxon>Metazoa</taxon>
        <taxon>Ecdysozoa</taxon>
        <taxon>Arthropoda</taxon>
        <taxon>Hexapoda</taxon>
        <taxon>Insecta</taxon>
        <taxon>Pterygota</taxon>
        <taxon>Neoptera</taxon>
        <taxon>Endopterygota</taxon>
        <taxon>Lepidoptera</taxon>
        <taxon>Glossata</taxon>
        <taxon>Ditrysia</taxon>
        <taxon>Yponomeutoidea</taxon>
        <taxon>Plutellidae</taxon>
        <taxon>Plutella</taxon>
    </lineage>
</organism>
<name>A0A8S4G813_PLUXY</name>
<keyword evidence="3" id="KW-1185">Reference proteome</keyword>
<dbReference type="Proteomes" id="UP000653454">
    <property type="component" value="Unassembled WGS sequence"/>
</dbReference>
<evidence type="ECO:0000313" key="2">
    <source>
        <dbReference type="EMBL" id="CAG9136014.1"/>
    </source>
</evidence>
<protein>
    <submittedName>
        <fullName evidence="2">(diamondback moth) hypothetical protein</fullName>
    </submittedName>
</protein>
<dbReference type="AlphaFoldDB" id="A0A8S4G813"/>